<evidence type="ECO:0000256" key="3">
    <source>
        <dbReference type="ARBA" id="ARBA00023274"/>
    </source>
</evidence>
<organism evidence="5 6">
    <name type="scientific">Dentipellis fragilis</name>
    <dbReference type="NCBI Taxonomy" id="205917"/>
    <lineage>
        <taxon>Eukaryota</taxon>
        <taxon>Fungi</taxon>
        <taxon>Dikarya</taxon>
        <taxon>Basidiomycota</taxon>
        <taxon>Agaricomycotina</taxon>
        <taxon>Agaricomycetes</taxon>
        <taxon>Russulales</taxon>
        <taxon>Hericiaceae</taxon>
        <taxon>Dentipellis</taxon>
    </lineage>
</organism>
<dbReference type="PANTHER" id="PTHR10746">
    <property type="entry name" value="50S RIBOSOMAL PROTEIN L4"/>
    <property type="match status" value="1"/>
</dbReference>
<dbReference type="GO" id="GO:0006412">
    <property type="term" value="P:translation"/>
    <property type="evidence" value="ECO:0007669"/>
    <property type="project" value="InterPro"/>
</dbReference>
<keyword evidence="2" id="KW-0689">Ribosomal protein</keyword>
<dbReference type="Gene3D" id="3.40.1370.10">
    <property type="match status" value="1"/>
</dbReference>
<protein>
    <recommendedName>
        <fullName evidence="4">Large ribosomal subunit protein uL4m</fullName>
    </recommendedName>
</protein>
<dbReference type="PANTHER" id="PTHR10746:SF6">
    <property type="entry name" value="LARGE RIBOSOMAL SUBUNIT PROTEIN UL4M"/>
    <property type="match status" value="1"/>
</dbReference>
<dbReference type="AlphaFoldDB" id="A0A4Y9ZEI8"/>
<comment type="similarity">
    <text evidence="1">Belongs to the universal ribosomal protein uL4 family.</text>
</comment>
<dbReference type="GO" id="GO:1990904">
    <property type="term" value="C:ribonucleoprotein complex"/>
    <property type="evidence" value="ECO:0007669"/>
    <property type="project" value="UniProtKB-KW"/>
</dbReference>
<reference evidence="5 6" key="1">
    <citation type="submission" date="2019-02" db="EMBL/GenBank/DDBJ databases">
        <title>Genome sequencing of the rare red list fungi Dentipellis fragilis.</title>
        <authorList>
            <person name="Buettner E."/>
            <person name="Kellner H."/>
        </authorList>
    </citation>
    <scope>NUCLEOTIDE SEQUENCE [LARGE SCALE GENOMIC DNA]</scope>
    <source>
        <strain evidence="5 6">DSM 105465</strain>
    </source>
</reference>
<dbReference type="SUPFAM" id="SSF52166">
    <property type="entry name" value="Ribosomal protein L4"/>
    <property type="match status" value="1"/>
</dbReference>
<sequence length="268" mass="29098">MLAAVRQKLGQSSRLTCRRLTTASLAGAESSSAVNSAPVSFSTQGLSKPEGPLKAVSIAQPVYIPMSSLIRPSKDDNPADRLATLDPFVFAAPIRRDILHLCVVRGSGRKIRRQKGSGMARLGDGQSPMLRGGGVAFGPRPRSFATKLPRKVIEMGMRVALSARLKERGLRVVESLDWPGNKTKNMLQRVEELGWGKTLFVSGQPDVPLGLQLASSNLRRLDTTTVQELNVYDLVKWPQVVMDVEAVEWLEKNLGKRAVVDSDGDASA</sequence>
<gene>
    <name evidence="5" type="ORF">EVG20_g121</name>
</gene>
<evidence type="ECO:0000256" key="2">
    <source>
        <dbReference type="ARBA" id="ARBA00022980"/>
    </source>
</evidence>
<keyword evidence="6" id="KW-1185">Reference proteome</keyword>
<dbReference type="OrthoDB" id="275876at2759"/>
<comment type="caution">
    <text evidence="5">The sequence shown here is derived from an EMBL/GenBank/DDBJ whole genome shotgun (WGS) entry which is preliminary data.</text>
</comment>
<dbReference type="STRING" id="205917.A0A4Y9ZEI8"/>
<name>A0A4Y9ZEI8_9AGAM</name>
<dbReference type="NCBIfam" id="TIGR03953">
    <property type="entry name" value="rplD_bact"/>
    <property type="match status" value="1"/>
</dbReference>
<dbReference type="InterPro" id="IPR023574">
    <property type="entry name" value="Ribosomal_uL4_dom_sf"/>
</dbReference>
<keyword evidence="3" id="KW-0687">Ribonucleoprotein</keyword>
<dbReference type="GO" id="GO:0003735">
    <property type="term" value="F:structural constituent of ribosome"/>
    <property type="evidence" value="ECO:0007669"/>
    <property type="project" value="InterPro"/>
</dbReference>
<dbReference type="Pfam" id="PF00573">
    <property type="entry name" value="Ribosomal_L4"/>
    <property type="match status" value="1"/>
</dbReference>
<proteinExistence type="inferred from homology"/>
<evidence type="ECO:0000313" key="6">
    <source>
        <dbReference type="Proteomes" id="UP000298327"/>
    </source>
</evidence>
<dbReference type="GO" id="GO:0005840">
    <property type="term" value="C:ribosome"/>
    <property type="evidence" value="ECO:0007669"/>
    <property type="project" value="UniProtKB-KW"/>
</dbReference>
<dbReference type="Proteomes" id="UP000298327">
    <property type="component" value="Unassembled WGS sequence"/>
</dbReference>
<dbReference type="InterPro" id="IPR013005">
    <property type="entry name" value="Ribosomal_uL4-like"/>
</dbReference>
<evidence type="ECO:0000313" key="5">
    <source>
        <dbReference type="EMBL" id="TFY72874.1"/>
    </source>
</evidence>
<dbReference type="InterPro" id="IPR002136">
    <property type="entry name" value="Ribosomal_uL4"/>
</dbReference>
<evidence type="ECO:0000256" key="1">
    <source>
        <dbReference type="ARBA" id="ARBA00010528"/>
    </source>
</evidence>
<evidence type="ECO:0000256" key="4">
    <source>
        <dbReference type="ARBA" id="ARBA00040565"/>
    </source>
</evidence>
<dbReference type="EMBL" id="SEOQ01000003">
    <property type="protein sequence ID" value="TFY72874.1"/>
    <property type="molecule type" value="Genomic_DNA"/>
</dbReference>
<accession>A0A4Y9ZEI8</accession>